<evidence type="ECO:0000256" key="1">
    <source>
        <dbReference type="ARBA" id="ARBA00005049"/>
    </source>
</evidence>
<feature type="region of interest" description="Disordered" evidence="10">
    <location>
        <begin position="331"/>
        <end position="350"/>
    </location>
</feature>
<keyword evidence="12" id="KW-1185">Reference proteome</keyword>
<dbReference type="PANTHER" id="PTHR43463">
    <property type="entry name" value="NICOTINATE-NUCLEOTIDE--DIMETHYLBENZIMIDAZOLE PHOSPHORIBOSYLTRANSFERASE"/>
    <property type="match status" value="1"/>
</dbReference>
<evidence type="ECO:0000256" key="5">
    <source>
        <dbReference type="ARBA" id="ARBA00022573"/>
    </source>
</evidence>
<feature type="compositionally biased region" description="Basic and acidic residues" evidence="10">
    <location>
        <begin position="335"/>
        <end position="350"/>
    </location>
</feature>
<evidence type="ECO:0000256" key="10">
    <source>
        <dbReference type="SAM" id="MobiDB-lite"/>
    </source>
</evidence>
<dbReference type="AlphaFoldDB" id="A0A096BW90"/>
<dbReference type="PANTHER" id="PTHR43463:SF1">
    <property type="entry name" value="NICOTINATE-NUCLEOTIDE--DIMETHYLBENZIMIDAZOLE PHOSPHORIBOSYLTRANSFERASE"/>
    <property type="match status" value="1"/>
</dbReference>
<name>A0A096BW90_9FIRM</name>
<comment type="catalytic activity">
    <reaction evidence="9">
        <text>5,6-dimethylbenzimidazole + nicotinate beta-D-ribonucleotide = alpha-ribazole 5'-phosphate + nicotinate + H(+)</text>
        <dbReference type="Rhea" id="RHEA:11196"/>
        <dbReference type="ChEBI" id="CHEBI:15378"/>
        <dbReference type="ChEBI" id="CHEBI:15890"/>
        <dbReference type="ChEBI" id="CHEBI:32544"/>
        <dbReference type="ChEBI" id="CHEBI:57502"/>
        <dbReference type="ChEBI" id="CHEBI:57918"/>
        <dbReference type="EC" id="2.4.2.21"/>
    </reaction>
</comment>
<dbReference type="InterPro" id="IPR003200">
    <property type="entry name" value="Nict_dMeBzImd_PRibTrfase"/>
</dbReference>
<evidence type="ECO:0000256" key="9">
    <source>
        <dbReference type="ARBA" id="ARBA00047340"/>
    </source>
</evidence>
<accession>A0A096BW90</accession>
<dbReference type="UniPathway" id="UPA00061">
    <property type="reaction ID" value="UER00516"/>
</dbReference>
<dbReference type="InterPro" id="IPR023195">
    <property type="entry name" value="Nict_dMeBzImd_PRibTrfase_N"/>
</dbReference>
<gene>
    <name evidence="11" type="ORF">HMPREF0872_06430</name>
</gene>
<dbReference type="EMBL" id="JRNT01000022">
    <property type="protein sequence ID" value="KGF46997.1"/>
    <property type="molecule type" value="Genomic_DNA"/>
</dbReference>
<proteinExistence type="inferred from homology"/>
<comment type="similarity">
    <text evidence="2">Belongs to the CobT family.</text>
</comment>
<dbReference type="SUPFAM" id="SSF52733">
    <property type="entry name" value="Nicotinate mononucleotide:5,6-dimethylbenzimidazole phosphoribosyltransferase (CobT)"/>
    <property type="match status" value="1"/>
</dbReference>
<evidence type="ECO:0000256" key="4">
    <source>
        <dbReference type="ARBA" id="ARBA00015486"/>
    </source>
</evidence>
<dbReference type="eggNOG" id="COG2038">
    <property type="taxonomic scope" value="Bacteria"/>
</dbReference>
<dbReference type="Proteomes" id="UP000029628">
    <property type="component" value="Unassembled WGS sequence"/>
</dbReference>
<dbReference type="EC" id="2.4.2.21" evidence="3"/>
<protein>
    <recommendedName>
        <fullName evidence="4">Nicotinate-nucleotide--dimethylbenzimidazole phosphoribosyltransferase</fullName>
        <ecNumber evidence="3">2.4.2.21</ecNumber>
    </recommendedName>
    <alternativeName>
        <fullName evidence="8">N(1)-alpha-phosphoribosyltransferase</fullName>
    </alternativeName>
</protein>
<dbReference type="InterPro" id="IPR036087">
    <property type="entry name" value="Nict_dMeBzImd_PRibTrfase_sf"/>
</dbReference>
<evidence type="ECO:0000256" key="6">
    <source>
        <dbReference type="ARBA" id="ARBA00022676"/>
    </source>
</evidence>
<dbReference type="Gene3D" id="1.10.1610.10">
    <property type="match status" value="1"/>
</dbReference>
<dbReference type="GO" id="GO:0009236">
    <property type="term" value="P:cobalamin biosynthetic process"/>
    <property type="evidence" value="ECO:0007669"/>
    <property type="project" value="UniProtKB-KW"/>
</dbReference>
<organism evidence="11 12">
    <name type="scientific">Veillonella montpellierensis DNF00314</name>
    <dbReference type="NCBI Taxonomy" id="1401067"/>
    <lineage>
        <taxon>Bacteria</taxon>
        <taxon>Bacillati</taxon>
        <taxon>Bacillota</taxon>
        <taxon>Negativicutes</taxon>
        <taxon>Veillonellales</taxon>
        <taxon>Veillonellaceae</taxon>
        <taxon>Veillonella</taxon>
    </lineage>
</organism>
<sequence length="350" mass="37725">MTVGTLDREAMKACRERIDNLTKPIYSLAQLEVIAERLAGIYKEPKPHDLRYGVILFCADHVGPTSDMAHSLQRVTRFHEGRTATQGGASKLKAPVYVVDVGLGCDTSDLSTIATMPVVKEPRSGEKALSKQECQEAIAIGVSWAKRLHEEGIEAVALGHIGEGAYLQALLVTAKVTGVAVDTLLAAYHKKLEIDNDSTYRDTSVMNETADTIDDIVRLAGADIAALVGFVLGAAACRMAIVFDNAITGAAVVAATAIEPNVIEYVFPSAAYDDAVHQEQMKYLQMKPYLYYDVSIDEGLGATMGLSILDASMHMLNDMKTFVEANVAAAEDGPGNERQENPDNYKKGKA</sequence>
<evidence type="ECO:0000313" key="11">
    <source>
        <dbReference type="EMBL" id="KGF46997.1"/>
    </source>
</evidence>
<evidence type="ECO:0000256" key="7">
    <source>
        <dbReference type="ARBA" id="ARBA00022679"/>
    </source>
</evidence>
<comment type="caution">
    <text evidence="11">The sequence shown here is derived from an EMBL/GenBank/DDBJ whole genome shotgun (WGS) entry which is preliminary data.</text>
</comment>
<keyword evidence="6" id="KW-0328">Glycosyltransferase</keyword>
<dbReference type="Pfam" id="PF02277">
    <property type="entry name" value="DBI_PRT"/>
    <property type="match status" value="1"/>
</dbReference>
<keyword evidence="7" id="KW-0808">Transferase</keyword>
<reference evidence="11 12" key="1">
    <citation type="submission" date="2014-07" db="EMBL/GenBank/DDBJ databases">
        <authorList>
            <person name="McCorrison J."/>
            <person name="Sanka R."/>
            <person name="Torralba M."/>
            <person name="Gillis M."/>
            <person name="Haft D.H."/>
            <person name="Methe B."/>
            <person name="Sutton G."/>
            <person name="Nelson K.E."/>
        </authorList>
    </citation>
    <scope>NUCLEOTIDE SEQUENCE [LARGE SCALE GENOMIC DNA]</scope>
    <source>
        <strain evidence="11 12">DNF00314</strain>
    </source>
</reference>
<dbReference type="Gene3D" id="3.40.50.10210">
    <property type="match status" value="1"/>
</dbReference>
<evidence type="ECO:0000313" key="12">
    <source>
        <dbReference type="Proteomes" id="UP000029628"/>
    </source>
</evidence>
<keyword evidence="5" id="KW-0169">Cobalamin biosynthesis</keyword>
<dbReference type="GO" id="GO:0008939">
    <property type="term" value="F:nicotinate-nucleotide-dimethylbenzimidazole phosphoribosyltransferase activity"/>
    <property type="evidence" value="ECO:0007669"/>
    <property type="project" value="UniProtKB-EC"/>
</dbReference>
<evidence type="ECO:0000256" key="3">
    <source>
        <dbReference type="ARBA" id="ARBA00011991"/>
    </source>
</evidence>
<evidence type="ECO:0000256" key="2">
    <source>
        <dbReference type="ARBA" id="ARBA00007110"/>
    </source>
</evidence>
<evidence type="ECO:0000256" key="8">
    <source>
        <dbReference type="ARBA" id="ARBA00030686"/>
    </source>
</evidence>
<comment type="pathway">
    <text evidence="1">Nucleoside biosynthesis; alpha-ribazole biosynthesis; alpha-ribazole from 5,6-dimethylbenzimidazole: step 1/2.</text>
</comment>